<dbReference type="PANTHER" id="PTHR23268">
    <property type="entry name" value="T-CELL RECEPTOR BETA CHAIN"/>
    <property type="match status" value="1"/>
</dbReference>
<reference evidence="4" key="1">
    <citation type="submission" date="2025-08" db="UniProtKB">
        <authorList>
            <consortium name="Ensembl"/>
        </authorList>
    </citation>
    <scope>IDENTIFICATION</scope>
</reference>
<dbReference type="InterPro" id="IPR013783">
    <property type="entry name" value="Ig-like_fold"/>
</dbReference>
<dbReference type="Gene3D" id="2.60.40.10">
    <property type="entry name" value="Immunoglobulins"/>
    <property type="match status" value="1"/>
</dbReference>
<accession>A0A674J5G5</accession>
<keyword evidence="1" id="KW-0732">Signal</keyword>
<reference evidence="4" key="2">
    <citation type="submission" date="2025-09" db="UniProtKB">
        <authorList>
            <consortium name="Ensembl"/>
        </authorList>
    </citation>
    <scope>IDENTIFICATION</scope>
</reference>
<keyword evidence="5" id="KW-1185">Reference proteome</keyword>
<dbReference type="GeneTree" id="ENSGT00440000034680"/>
<dbReference type="GO" id="GO:0007166">
    <property type="term" value="P:cell surface receptor signaling pathway"/>
    <property type="evidence" value="ECO:0007669"/>
    <property type="project" value="TreeGrafter"/>
</dbReference>
<name>A0A674J5G5_9SAUR</name>
<dbReference type="InterPro" id="IPR036179">
    <property type="entry name" value="Ig-like_dom_sf"/>
</dbReference>
<dbReference type="InParanoid" id="A0A674J5G5"/>
<proteinExistence type="predicted"/>
<feature type="domain" description="Ig-like" evidence="3">
    <location>
        <begin position="66"/>
        <end position="153"/>
    </location>
</feature>
<dbReference type="InterPro" id="IPR007110">
    <property type="entry name" value="Ig-like_dom"/>
</dbReference>
<evidence type="ECO:0000313" key="4">
    <source>
        <dbReference type="Ensembl" id="ENSTMTP00000015798.1"/>
    </source>
</evidence>
<organism evidence="4 5">
    <name type="scientific">Terrapene triunguis</name>
    <name type="common">Three-toed box turtle</name>
    <dbReference type="NCBI Taxonomy" id="2587831"/>
    <lineage>
        <taxon>Eukaryota</taxon>
        <taxon>Metazoa</taxon>
        <taxon>Chordata</taxon>
        <taxon>Craniata</taxon>
        <taxon>Vertebrata</taxon>
        <taxon>Euteleostomi</taxon>
        <taxon>Archelosauria</taxon>
        <taxon>Testudinata</taxon>
        <taxon>Testudines</taxon>
        <taxon>Cryptodira</taxon>
        <taxon>Durocryptodira</taxon>
        <taxon>Testudinoidea</taxon>
        <taxon>Emydidae</taxon>
        <taxon>Terrapene</taxon>
    </lineage>
</organism>
<protein>
    <recommendedName>
        <fullName evidence="3">Ig-like domain-containing protein</fullName>
    </recommendedName>
</protein>
<dbReference type="PROSITE" id="PS50835">
    <property type="entry name" value="IG_LIKE"/>
    <property type="match status" value="1"/>
</dbReference>
<keyword evidence="2" id="KW-0391">Immunity</keyword>
<dbReference type="GO" id="GO:0005886">
    <property type="term" value="C:plasma membrane"/>
    <property type="evidence" value="ECO:0007669"/>
    <property type="project" value="TreeGrafter"/>
</dbReference>
<dbReference type="SUPFAM" id="SSF48726">
    <property type="entry name" value="Immunoglobulin"/>
    <property type="match status" value="1"/>
</dbReference>
<dbReference type="InterPro" id="IPR013106">
    <property type="entry name" value="Ig_V-set"/>
</dbReference>
<evidence type="ECO:0000259" key="3">
    <source>
        <dbReference type="PROSITE" id="PS50835"/>
    </source>
</evidence>
<dbReference type="SMART" id="SM00406">
    <property type="entry name" value="IGv"/>
    <property type="match status" value="1"/>
</dbReference>
<sequence>MYEFKIPPFLQVRFKRIKELLSSSSRVQSCKLLRTLALILQSFKQDLFLRANGPWFPFWIVGVHSATIVQSPQSVVEELGRQISLECSLEGTSNPYIYWYRQLPGGQIYMLAYSVSTGQVDNSGPSHFSTSRTKDKEFLLSINGLLANDTGVYYWVWSHTLKQVCAAPLLPIHWPVCPSLVVQ</sequence>
<dbReference type="PANTHER" id="PTHR23268:SF31">
    <property type="entry name" value="T CELL RECEPTOR BETA VARIABLE 30"/>
    <property type="match status" value="1"/>
</dbReference>
<evidence type="ECO:0000313" key="5">
    <source>
        <dbReference type="Proteomes" id="UP000472274"/>
    </source>
</evidence>
<dbReference type="GO" id="GO:0002376">
    <property type="term" value="P:immune system process"/>
    <property type="evidence" value="ECO:0007669"/>
    <property type="project" value="UniProtKB-KW"/>
</dbReference>
<evidence type="ECO:0000256" key="1">
    <source>
        <dbReference type="ARBA" id="ARBA00022729"/>
    </source>
</evidence>
<dbReference type="Ensembl" id="ENSTMTT00000016358.1">
    <property type="protein sequence ID" value="ENSTMTP00000015798.1"/>
    <property type="gene ID" value="ENSTMTG00000011549.1"/>
</dbReference>
<dbReference type="AlphaFoldDB" id="A0A674J5G5"/>
<dbReference type="InterPro" id="IPR050413">
    <property type="entry name" value="TCR_beta_variable"/>
</dbReference>
<evidence type="ECO:0000256" key="2">
    <source>
        <dbReference type="ARBA" id="ARBA00022859"/>
    </source>
</evidence>
<dbReference type="CDD" id="cd00099">
    <property type="entry name" value="IgV"/>
    <property type="match status" value="1"/>
</dbReference>
<dbReference type="Proteomes" id="UP000472274">
    <property type="component" value="Unplaced"/>
</dbReference>
<dbReference type="Pfam" id="PF07686">
    <property type="entry name" value="V-set"/>
    <property type="match status" value="1"/>
</dbReference>